<feature type="signal peptide" evidence="1">
    <location>
        <begin position="1"/>
        <end position="23"/>
    </location>
</feature>
<dbReference type="EMBL" id="LK022886">
    <property type="protein sequence ID" value="VTZ68841.1"/>
    <property type="molecule type" value="Genomic_DNA"/>
</dbReference>
<evidence type="ECO:0000313" key="2">
    <source>
        <dbReference type="EMBL" id="SCN60477.1"/>
    </source>
</evidence>
<reference evidence="3 4" key="1">
    <citation type="journal article" date="2014" name="BMC Biol.">
        <title>A comprehensive evaluation of rodent malaria parasite genomes and gene expression.</title>
        <authorList>
            <person name="Otto T.D."/>
            <person name="Bohme U."/>
            <person name="Jackson A.P."/>
            <person name="Hunt M."/>
            <person name="Franke-Fayard B."/>
            <person name="Hoeijmakers W.A."/>
            <person name="Religa A.A."/>
            <person name="Robertson L."/>
            <person name="Sanders M."/>
            <person name="Ogun S.A."/>
            <person name="Cunningham D."/>
            <person name="Erhart A."/>
            <person name="Billker O."/>
            <person name="Khan S.M."/>
            <person name="Stunnenberg H.G."/>
            <person name="Langhorne J."/>
            <person name="Holder A.A."/>
            <person name="Waters A.P."/>
            <person name="Newbold C.I."/>
            <person name="Pain A."/>
            <person name="Berriman M."/>
            <person name="Janse C.J."/>
        </authorList>
    </citation>
    <scope>NUCLEOTIDE SEQUENCE [LARGE SCALE GENOMIC DNA]</scope>
    <source>
        <strain evidence="3 4">AS</strain>
    </source>
</reference>
<dbReference type="VEuPathDB" id="PlasmoDB:PCHAS_0923400"/>
<dbReference type="GeneID" id="3492778"/>
<name>A0A077XCZ8_PLACU</name>
<accession>A0A077XCZ8</accession>
<reference evidence="3" key="2">
    <citation type="submission" date="2014-05" db="EMBL/GenBank/DDBJ databases">
        <authorList>
            <person name="Aslett M.A."/>
            <person name="De Silva N."/>
        </authorList>
    </citation>
    <scope>NUCLEOTIDE SEQUENCE</scope>
    <source>
        <strain evidence="3">AS</strain>
    </source>
</reference>
<evidence type="ECO:0008006" key="6">
    <source>
        <dbReference type="Google" id="ProtNLM"/>
    </source>
</evidence>
<feature type="chain" id="PRO_5014501808" description="Fam-a protein" evidence="1">
    <location>
        <begin position="24"/>
        <end position="156"/>
    </location>
</feature>
<dbReference type="KEGG" id="pcb:PCHAS_0923400"/>
<reference evidence="3" key="3">
    <citation type="submission" date="2019-05" db="EMBL/GenBank/DDBJ databases">
        <authorList>
            <consortium name="Pathogen Informatics"/>
        </authorList>
    </citation>
    <scope>NUCLEOTIDE SEQUENCE</scope>
    <source>
        <strain evidence="3">AS</strain>
        <strain evidence="2 5">CB</strain>
    </source>
</reference>
<protein>
    <recommendedName>
        <fullName evidence="6">Fam-a protein</fullName>
    </recommendedName>
</protein>
<dbReference type="AlphaFoldDB" id="A0A077XCZ8"/>
<dbReference type="EMBL" id="LT608161">
    <property type="protein sequence ID" value="SCN60477.1"/>
    <property type="molecule type" value="Genomic_DNA"/>
</dbReference>
<dbReference type="Proteomes" id="UP000071118">
    <property type="component" value="Chromosome 9"/>
</dbReference>
<evidence type="ECO:0000313" key="3">
    <source>
        <dbReference type="EMBL" id="VTZ68841.1"/>
    </source>
</evidence>
<evidence type="ECO:0000313" key="4">
    <source>
        <dbReference type="Proteomes" id="UP000071118"/>
    </source>
</evidence>
<keyword evidence="1" id="KW-0732">Signal</keyword>
<dbReference type="OrthoDB" id="390845at2759"/>
<proteinExistence type="predicted"/>
<sequence length="156" mass="18791">MVKRIFIFFAVFMFLFNIQFGLSRKVCSVVQFGYHTLLTNKDSNKMYKHKVVGVIDPFDKNNVLWMRKKRNKKFNLNIFKKLYDSFCCNINDYVNFPNEDQFIFRIFHINLKNTIKYMLKYKIVSGTIKKGPNNDQNILCLKERSKLYRFLNNVNI</sequence>
<dbReference type="Proteomes" id="UP000195489">
    <property type="component" value="Chromosome 9"/>
</dbReference>
<keyword evidence="4" id="KW-1185">Reference proteome</keyword>
<evidence type="ECO:0000256" key="1">
    <source>
        <dbReference type="SAM" id="SignalP"/>
    </source>
</evidence>
<gene>
    <name evidence="3" type="ORF">PCHAS_0923400</name>
    <name evidence="2" type="ORF">PCHCB_000204800</name>
</gene>
<dbReference type="RefSeq" id="XP_016655398.1">
    <property type="nucleotide sequence ID" value="XM_016798154.1"/>
</dbReference>
<evidence type="ECO:0000313" key="5">
    <source>
        <dbReference type="Proteomes" id="UP000195489"/>
    </source>
</evidence>
<organism evidence="3 4">
    <name type="scientific">Plasmodium chabaudi chabaudi</name>
    <dbReference type="NCBI Taxonomy" id="31271"/>
    <lineage>
        <taxon>Eukaryota</taxon>
        <taxon>Sar</taxon>
        <taxon>Alveolata</taxon>
        <taxon>Apicomplexa</taxon>
        <taxon>Aconoidasida</taxon>
        <taxon>Haemosporida</taxon>
        <taxon>Plasmodiidae</taxon>
        <taxon>Plasmodium</taxon>
        <taxon>Plasmodium (Vinckeia)</taxon>
    </lineage>
</organism>